<dbReference type="PANTHER" id="PTHR43142:SF1">
    <property type="entry name" value="CARBOXYLIC ESTER HYDROLASE"/>
    <property type="match status" value="1"/>
</dbReference>
<feature type="chain" id="PRO_5044955508" description="Carboxylic ester hydrolase" evidence="6">
    <location>
        <begin position="19"/>
        <end position="538"/>
    </location>
</feature>
<keyword evidence="5" id="KW-0325">Glycoprotein</keyword>
<keyword evidence="8" id="KW-1185">Reference proteome</keyword>
<dbReference type="EC" id="3.1.1.-" evidence="6"/>
<evidence type="ECO:0000256" key="1">
    <source>
        <dbReference type="ARBA" id="ARBA00005964"/>
    </source>
</evidence>
<dbReference type="GO" id="GO:0052689">
    <property type="term" value="F:carboxylic ester hydrolase activity"/>
    <property type="evidence" value="ECO:0007669"/>
    <property type="project" value="UniProtKB-KW"/>
</dbReference>
<dbReference type="AlphaFoldDB" id="A0A8B8IHF7"/>
<dbReference type="PANTHER" id="PTHR43142">
    <property type="entry name" value="CARBOXYLIC ESTER HYDROLASE"/>
    <property type="match status" value="1"/>
</dbReference>
<dbReference type="Pfam" id="PF00135">
    <property type="entry name" value="COesterase"/>
    <property type="match status" value="1"/>
</dbReference>
<protein>
    <recommendedName>
        <fullName evidence="6">Carboxylic ester hydrolase</fullName>
        <ecNumber evidence="6">3.1.1.-</ecNumber>
    </recommendedName>
</protein>
<dbReference type="SUPFAM" id="SSF53474">
    <property type="entry name" value="alpha/beta-Hydrolases"/>
    <property type="match status" value="1"/>
</dbReference>
<accession>A0A8B8IHF7</accession>
<proteinExistence type="inferred from homology"/>
<dbReference type="Proteomes" id="UP001652626">
    <property type="component" value="Chromosome 18"/>
</dbReference>
<dbReference type="InterPro" id="IPR019826">
    <property type="entry name" value="Carboxylesterase_B_AS"/>
</dbReference>
<feature type="signal peptide" evidence="6">
    <location>
        <begin position="1"/>
        <end position="18"/>
    </location>
</feature>
<keyword evidence="3 6" id="KW-0378">Hydrolase</keyword>
<gene>
    <name evidence="9" type="primary">LOC113401030</name>
</gene>
<evidence type="ECO:0000256" key="5">
    <source>
        <dbReference type="ARBA" id="ARBA00023180"/>
    </source>
</evidence>
<evidence type="ECO:0000256" key="6">
    <source>
        <dbReference type="RuleBase" id="RU361235"/>
    </source>
</evidence>
<evidence type="ECO:0000256" key="2">
    <source>
        <dbReference type="ARBA" id="ARBA00022487"/>
    </source>
</evidence>
<dbReference type="PROSITE" id="PS00122">
    <property type="entry name" value="CARBOXYLESTERASE_B_1"/>
    <property type="match status" value="1"/>
</dbReference>
<dbReference type="GeneID" id="113401030"/>
<reference evidence="9" key="1">
    <citation type="submission" date="2025-08" db="UniProtKB">
        <authorList>
            <consortium name="RefSeq"/>
        </authorList>
    </citation>
    <scope>IDENTIFICATION</scope>
    <source>
        <tissue evidence="9">Whole body</tissue>
    </source>
</reference>
<keyword evidence="4" id="KW-1015">Disulfide bond</keyword>
<evidence type="ECO:0000313" key="8">
    <source>
        <dbReference type="Proteomes" id="UP001652626"/>
    </source>
</evidence>
<dbReference type="RefSeq" id="XP_026496524.2">
    <property type="nucleotide sequence ID" value="XM_026640739.2"/>
</dbReference>
<comment type="similarity">
    <text evidence="1 6">Belongs to the type-B carboxylesterase/lipase family.</text>
</comment>
<feature type="domain" description="Carboxylesterase type B" evidence="7">
    <location>
        <begin position="24"/>
        <end position="514"/>
    </location>
</feature>
<name>A0A8B8IHF7_VANTA</name>
<dbReference type="InterPro" id="IPR002018">
    <property type="entry name" value="CarbesteraseB"/>
</dbReference>
<sequence length="538" mass="61869">MKYYWIVLWSLWAGRLVRQPTLPVRVRSGLVRGSMAADGTHISYLGIPYASYELRFQSSRPSPQWEGTLEAIEEHIRCSQRFSKSLILGQENCLTLNVYTPAQPANKLRPVMVYIHGGGFRDGSGSPFLYGPDYLIKHDVILVTFNYRLEVLGFLCLGIEDAPGNVGLKDQVQALLWVKRNIRAFGGDPDKVTLFGESAGSASVLYHIISPLSKGLFQRAIMQSGSAMSPWSLQFEPMKTAREFAKQMGYNFEDPHQLYELFQSKSAEELLSTRIPRLEGDVVLSENIFVPCVEKKIPNEEQFISDVPFNLISKEMYNKVPIIMGYNNAEGYMFVGKENDTTKSKFNFYSAMPRDLEFLLHDDKVKIAQQLQKIYNDTNNSDDMLLRLSEFEGDSGIIYPVTITTEMLAKSNKHPVYAYKLSYDGWMNIIKMLIKFWKYPGATHADDLFYMFKVKVTLVQSFFEMDTINKITTLWTNFAKYGDPSPAITQELPMKWLPVDKNDPHLLVIDRKFSSEPLWDDEKLLFWNKTYSKFRRKK</sequence>
<evidence type="ECO:0000256" key="3">
    <source>
        <dbReference type="ARBA" id="ARBA00022801"/>
    </source>
</evidence>
<evidence type="ECO:0000259" key="7">
    <source>
        <dbReference type="Pfam" id="PF00135"/>
    </source>
</evidence>
<evidence type="ECO:0000313" key="9">
    <source>
        <dbReference type="RefSeq" id="XP_026496524.2"/>
    </source>
</evidence>
<evidence type="ECO:0000256" key="4">
    <source>
        <dbReference type="ARBA" id="ARBA00023157"/>
    </source>
</evidence>
<dbReference type="Gene3D" id="3.40.50.1820">
    <property type="entry name" value="alpha/beta hydrolase"/>
    <property type="match status" value="1"/>
</dbReference>
<dbReference type="OrthoDB" id="19653at2759"/>
<dbReference type="OMA" id="WSITNIP"/>
<dbReference type="InterPro" id="IPR029058">
    <property type="entry name" value="AB_hydrolase_fold"/>
</dbReference>
<organism evidence="8 9">
    <name type="scientific">Vanessa tameamea</name>
    <name type="common">Kamehameha butterfly</name>
    <dbReference type="NCBI Taxonomy" id="334116"/>
    <lineage>
        <taxon>Eukaryota</taxon>
        <taxon>Metazoa</taxon>
        <taxon>Ecdysozoa</taxon>
        <taxon>Arthropoda</taxon>
        <taxon>Hexapoda</taxon>
        <taxon>Insecta</taxon>
        <taxon>Pterygota</taxon>
        <taxon>Neoptera</taxon>
        <taxon>Endopterygota</taxon>
        <taxon>Lepidoptera</taxon>
        <taxon>Glossata</taxon>
        <taxon>Ditrysia</taxon>
        <taxon>Papilionoidea</taxon>
        <taxon>Nymphalidae</taxon>
        <taxon>Nymphalinae</taxon>
        <taxon>Vanessa</taxon>
    </lineage>
</organism>
<keyword evidence="6" id="KW-0732">Signal</keyword>
<keyword evidence="2" id="KW-0719">Serine esterase</keyword>